<dbReference type="SUPFAM" id="SSF52821">
    <property type="entry name" value="Rhodanese/Cell cycle control phosphatase"/>
    <property type="match status" value="1"/>
</dbReference>
<dbReference type="Proteomes" id="UP000241421">
    <property type="component" value="Unassembled WGS sequence"/>
</dbReference>
<keyword evidence="6" id="KW-0408">Iron</keyword>
<evidence type="ECO:0000256" key="6">
    <source>
        <dbReference type="ARBA" id="ARBA00023004"/>
    </source>
</evidence>
<comment type="cofactor">
    <cofactor evidence="1 9">
        <name>pyridoxal 5'-phosphate</name>
        <dbReference type="ChEBI" id="CHEBI:597326"/>
    </cofactor>
</comment>
<dbReference type="Gene3D" id="3.90.1150.10">
    <property type="entry name" value="Aspartate Aminotransferase, domain 1"/>
    <property type="match status" value="1"/>
</dbReference>
<keyword evidence="4" id="KW-0479">Metal-binding</keyword>
<dbReference type="EMBL" id="PXWF02000237">
    <property type="protein sequence ID" value="PWF47617.1"/>
    <property type="molecule type" value="Genomic_DNA"/>
</dbReference>
<evidence type="ECO:0000256" key="2">
    <source>
        <dbReference type="ARBA" id="ARBA00006490"/>
    </source>
</evidence>
<dbReference type="PROSITE" id="PS00595">
    <property type="entry name" value="AA_TRANSFER_CLASS_5"/>
    <property type="match status" value="1"/>
</dbReference>
<proteinExistence type="inferred from homology"/>
<dbReference type="InterPro" id="IPR036873">
    <property type="entry name" value="Rhodanese-like_dom_sf"/>
</dbReference>
<dbReference type="OrthoDB" id="9808002at2"/>
<evidence type="ECO:0000313" key="12">
    <source>
        <dbReference type="Proteomes" id="UP000241421"/>
    </source>
</evidence>
<dbReference type="InterPro" id="IPR015422">
    <property type="entry name" value="PyrdxlP-dep_Trfase_small"/>
</dbReference>
<evidence type="ECO:0000256" key="8">
    <source>
        <dbReference type="ARBA" id="ARBA00050776"/>
    </source>
</evidence>
<reference evidence="11 12" key="1">
    <citation type="submission" date="2018-04" db="EMBL/GenBank/DDBJ databases">
        <title>Massilia violaceinigra sp. nov., a novel purple-pigmented bacterium isolated from Tianshan glacier, Xinjiang, China.</title>
        <authorList>
            <person name="Wang H."/>
        </authorList>
    </citation>
    <scope>NUCLEOTIDE SEQUENCE [LARGE SCALE GENOMIC DNA]</scope>
    <source>
        <strain evidence="11 12">B448-2</strain>
    </source>
</reference>
<dbReference type="Pfam" id="PF00266">
    <property type="entry name" value="Aminotran_5"/>
    <property type="match status" value="1"/>
</dbReference>
<dbReference type="InterPro" id="IPR015424">
    <property type="entry name" value="PyrdxlP-dep_Trfase"/>
</dbReference>
<dbReference type="PANTHER" id="PTHR11601:SF34">
    <property type="entry name" value="CYSTEINE DESULFURASE"/>
    <property type="match status" value="1"/>
</dbReference>
<protein>
    <recommendedName>
        <fullName evidence="3">cysteine desulfurase</fullName>
        <ecNumber evidence="3">2.8.1.7</ecNumber>
    </recommendedName>
</protein>
<dbReference type="PANTHER" id="PTHR11601">
    <property type="entry name" value="CYSTEINE DESULFURYLASE FAMILY MEMBER"/>
    <property type="match status" value="1"/>
</dbReference>
<evidence type="ECO:0000256" key="4">
    <source>
        <dbReference type="ARBA" id="ARBA00022723"/>
    </source>
</evidence>
<evidence type="ECO:0000259" key="10">
    <source>
        <dbReference type="PROSITE" id="PS50206"/>
    </source>
</evidence>
<dbReference type="InterPro" id="IPR020578">
    <property type="entry name" value="Aminotrans_V_PyrdxlP_BS"/>
</dbReference>
<organism evidence="11 12">
    <name type="scientific">Massilia glaciei</name>
    <dbReference type="NCBI Taxonomy" id="1524097"/>
    <lineage>
        <taxon>Bacteria</taxon>
        <taxon>Pseudomonadati</taxon>
        <taxon>Pseudomonadota</taxon>
        <taxon>Betaproteobacteria</taxon>
        <taxon>Burkholderiales</taxon>
        <taxon>Oxalobacteraceae</taxon>
        <taxon>Telluria group</taxon>
        <taxon>Massilia</taxon>
    </lineage>
</organism>
<dbReference type="GO" id="GO:0046872">
    <property type="term" value="F:metal ion binding"/>
    <property type="evidence" value="ECO:0007669"/>
    <property type="project" value="UniProtKB-KW"/>
</dbReference>
<keyword evidence="7" id="KW-0411">Iron-sulfur</keyword>
<dbReference type="GO" id="GO:0031071">
    <property type="term" value="F:cysteine desulfurase activity"/>
    <property type="evidence" value="ECO:0007669"/>
    <property type="project" value="UniProtKB-EC"/>
</dbReference>
<dbReference type="PROSITE" id="PS50206">
    <property type="entry name" value="RHODANESE_3"/>
    <property type="match status" value="1"/>
</dbReference>
<accession>A0A2U2HJ86</accession>
<dbReference type="SUPFAM" id="SSF53383">
    <property type="entry name" value="PLP-dependent transferases"/>
    <property type="match status" value="1"/>
</dbReference>
<sequence length="699" mass="72424">MQAEIYLDANATSAALPAALAAAAAALSDCYGNPSSTHGAGIRARAMLDAVRARARRVLGAGAGQVVFNSGATEGIQTAVLSALWALRSRQAAGEAAGSLLVYGATEHKAVPESLAHWNALLGTGLELRALPVDENGLHRLDVLRDLAPRAALVCTMAANNETGVVSDLAGIEAVLRDCAGGALWMVDSVQALGKLPLALAATRIDYAPFSGHKLYAPKGVGMLYVREGAPFTPLMAGGGQEAGLRAGTENMSGIAALGAVLGAIEQGGVLRGHDELARYREQLADALRAALPGIVFNAPFEGTLPTTLNFSVPGFASKELLDLFDAAGVRISSGSACSSAKAAPSYVLEAMALPAWRSSAALRMSFGPAADAAFIDAACMRIAHCGQALRAGHLLALEAGDGVLQLWSEGACSWLLLDRASRAGIVIDPLPELAARIAALLRSQNFGVAAVLATGASPGVAAGRAALLEELTEAGVPHRCAGSDAMGWPACHDQVLLGDGASAGALTHGTQVLARLRDGHANSYLLGRAKAGSMAADAARFVFCGADRESVRRLAALAGPETIVCRAVDPFNEVCSTMHADLQSLEKRQAAAGIDAEIDLDPGALSDFFATHPDALLVDVREPCERAVDMAPAWEGRDVLGVPLSRLSEQLAHWLRGEQRPIVFFCRSGNRSVRAARCLHRLGYRNAWHLAGGLALAA</sequence>
<dbReference type="Pfam" id="PF00581">
    <property type="entry name" value="Rhodanese"/>
    <property type="match status" value="1"/>
</dbReference>
<feature type="domain" description="Rhodanese" evidence="10">
    <location>
        <begin position="612"/>
        <end position="699"/>
    </location>
</feature>
<dbReference type="InterPro" id="IPR001763">
    <property type="entry name" value="Rhodanese-like_dom"/>
</dbReference>
<dbReference type="RefSeq" id="WP_106758150.1">
    <property type="nucleotide sequence ID" value="NZ_PXWF02000237.1"/>
</dbReference>
<comment type="catalytic activity">
    <reaction evidence="8">
        <text>(sulfur carrier)-H + L-cysteine = (sulfur carrier)-SH + L-alanine</text>
        <dbReference type="Rhea" id="RHEA:43892"/>
        <dbReference type="Rhea" id="RHEA-COMP:14737"/>
        <dbReference type="Rhea" id="RHEA-COMP:14739"/>
        <dbReference type="ChEBI" id="CHEBI:29917"/>
        <dbReference type="ChEBI" id="CHEBI:35235"/>
        <dbReference type="ChEBI" id="CHEBI:57972"/>
        <dbReference type="ChEBI" id="CHEBI:64428"/>
        <dbReference type="EC" id="2.8.1.7"/>
    </reaction>
</comment>
<keyword evidence="11" id="KW-0032">Aminotransferase</keyword>
<dbReference type="EC" id="2.8.1.7" evidence="3"/>
<evidence type="ECO:0000256" key="7">
    <source>
        <dbReference type="ARBA" id="ARBA00023014"/>
    </source>
</evidence>
<evidence type="ECO:0000256" key="9">
    <source>
        <dbReference type="RuleBase" id="RU004504"/>
    </source>
</evidence>
<keyword evidence="12" id="KW-1185">Reference proteome</keyword>
<dbReference type="GO" id="GO:0008483">
    <property type="term" value="F:transaminase activity"/>
    <property type="evidence" value="ECO:0007669"/>
    <property type="project" value="UniProtKB-KW"/>
</dbReference>
<evidence type="ECO:0000256" key="5">
    <source>
        <dbReference type="ARBA" id="ARBA00022898"/>
    </source>
</evidence>
<evidence type="ECO:0000313" key="11">
    <source>
        <dbReference type="EMBL" id="PWF47617.1"/>
    </source>
</evidence>
<dbReference type="AlphaFoldDB" id="A0A2U2HJ86"/>
<comment type="caution">
    <text evidence="11">The sequence shown here is derived from an EMBL/GenBank/DDBJ whole genome shotgun (WGS) entry which is preliminary data.</text>
</comment>
<dbReference type="CDD" id="cd00158">
    <property type="entry name" value="RHOD"/>
    <property type="match status" value="1"/>
</dbReference>
<dbReference type="GO" id="GO:0051536">
    <property type="term" value="F:iron-sulfur cluster binding"/>
    <property type="evidence" value="ECO:0007669"/>
    <property type="project" value="UniProtKB-KW"/>
</dbReference>
<dbReference type="InterPro" id="IPR000192">
    <property type="entry name" value="Aminotrans_V_dom"/>
</dbReference>
<keyword evidence="5" id="KW-0663">Pyridoxal phosphate</keyword>
<dbReference type="Gene3D" id="1.10.260.50">
    <property type="match status" value="1"/>
</dbReference>
<name>A0A2U2HJ86_9BURK</name>
<keyword evidence="11" id="KW-0808">Transferase</keyword>
<gene>
    <name evidence="11" type="ORF">C7C56_014845</name>
</gene>
<evidence type="ECO:0000256" key="1">
    <source>
        <dbReference type="ARBA" id="ARBA00001933"/>
    </source>
</evidence>
<comment type="similarity">
    <text evidence="2">Belongs to the class-V pyridoxal-phosphate-dependent aminotransferase family. NifS/IscS subfamily.</text>
</comment>
<evidence type="ECO:0000256" key="3">
    <source>
        <dbReference type="ARBA" id="ARBA00012239"/>
    </source>
</evidence>
<dbReference type="Gene3D" id="3.40.640.10">
    <property type="entry name" value="Type I PLP-dependent aspartate aminotransferase-like (Major domain)"/>
    <property type="match status" value="1"/>
</dbReference>
<dbReference type="InterPro" id="IPR015421">
    <property type="entry name" value="PyrdxlP-dep_Trfase_major"/>
</dbReference>
<dbReference type="Gene3D" id="3.40.250.10">
    <property type="entry name" value="Rhodanese-like domain"/>
    <property type="match status" value="1"/>
</dbReference>